<name>A0A0G4GS10_9ALVE</name>
<accession>A0A0G4GS10</accession>
<dbReference type="EMBL" id="CDMZ01001491">
    <property type="protein sequence ID" value="CEM33399.1"/>
    <property type="molecule type" value="Genomic_DNA"/>
</dbReference>
<evidence type="ECO:0000313" key="1">
    <source>
        <dbReference type="EMBL" id="CEM33399.1"/>
    </source>
</evidence>
<sequence>MDKKASGRDKVCGDASVAWAEDPPLASSESVPCVISVVGNKWLCLSQTILYQSVEDRASGAMQLEGSCPDSLHVVAGFIMGLKREGDRAEKTNFIEACQTGYSSCSSQSAKWGDILFMVCGKVGGASVVPKNERNTDLPVFSAVTQTAPATKRLECPAESTTMQFGLSFALSDADTIAEVIECGGLGSNRKCPPSKEDLHSGKVMSIAFCGPRTESFQKFFSIHASPEVTVKNCPKDGEGKCKPSLSCAFGRNSVAGAMFSSDLSLIEMCPTAGQLDTCMMDSSMALSGKPAFLFLLCSADTAAEPGPESLLS</sequence>
<gene>
    <name evidence="1" type="ORF">Cvel_5123</name>
</gene>
<dbReference type="AlphaFoldDB" id="A0A0G4GS10"/>
<protein>
    <submittedName>
        <fullName evidence="1">Uncharacterized protein</fullName>
    </submittedName>
</protein>
<proteinExistence type="predicted"/>
<reference evidence="1" key="1">
    <citation type="submission" date="2014-11" db="EMBL/GenBank/DDBJ databases">
        <authorList>
            <person name="Otto D Thomas"/>
            <person name="Naeem Raeece"/>
        </authorList>
    </citation>
    <scope>NUCLEOTIDE SEQUENCE</scope>
</reference>
<dbReference type="VEuPathDB" id="CryptoDB:Cvel_5123"/>
<organism evidence="1">
    <name type="scientific">Chromera velia CCMP2878</name>
    <dbReference type="NCBI Taxonomy" id="1169474"/>
    <lineage>
        <taxon>Eukaryota</taxon>
        <taxon>Sar</taxon>
        <taxon>Alveolata</taxon>
        <taxon>Colpodellida</taxon>
        <taxon>Chromeraceae</taxon>
        <taxon>Chromera</taxon>
    </lineage>
</organism>